<comment type="caution">
    <text evidence="2">The sequence shown here is derived from an EMBL/GenBank/DDBJ whole genome shotgun (WGS) entry which is preliminary data.</text>
</comment>
<keyword evidence="3" id="KW-1185">Reference proteome</keyword>
<feature type="compositionally biased region" description="Basic and acidic residues" evidence="1">
    <location>
        <begin position="158"/>
        <end position="170"/>
    </location>
</feature>
<proteinExistence type="predicted"/>
<dbReference type="PANTHER" id="PTHR14136">
    <property type="entry name" value="BTB_POZ DOMAIN-CONTAINING PROTEIN KCTD9"/>
    <property type="match status" value="1"/>
</dbReference>
<dbReference type="SUPFAM" id="SSF141571">
    <property type="entry name" value="Pentapeptide repeat-like"/>
    <property type="match status" value="1"/>
</dbReference>
<dbReference type="EMBL" id="BIXY01000104">
    <property type="protein sequence ID" value="GCF11309.1"/>
    <property type="molecule type" value="Genomic_DNA"/>
</dbReference>
<evidence type="ECO:0000256" key="1">
    <source>
        <dbReference type="SAM" id="MobiDB-lite"/>
    </source>
</evidence>
<sequence length="170" mass="18645">MANPKHLAMLASGKNLWNKWRREFPDVQALEPDLHGADLRNVNLHGIDLHGADLTETNLQGADLSYANLIEADLRNARLSGVDLSDANLYKARLHWADLHNANLCHTNLVRADFSNADLRGADLSGADMNRTITDNAKFDESYQPGGEHGKVAPQKSQDTREKKPVGAGA</sequence>
<name>A0A5A5TJV1_9CHLR</name>
<reference evidence="2 3" key="1">
    <citation type="submission" date="2019-01" db="EMBL/GenBank/DDBJ databases">
        <title>Draft genome sequence of Dictyobacter sp. Uno17.</title>
        <authorList>
            <person name="Wang C.M."/>
            <person name="Zheng Y."/>
            <person name="Sakai Y."/>
            <person name="Abe K."/>
            <person name="Yokota A."/>
            <person name="Yabe S."/>
        </authorList>
    </citation>
    <scope>NUCLEOTIDE SEQUENCE [LARGE SCALE GENOMIC DNA]</scope>
    <source>
        <strain evidence="2 3">Uno17</strain>
    </source>
</reference>
<evidence type="ECO:0008006" key="4">
    <source>
        <dbReference type="Google" id="ProtNLM"/>
    </source>
</evidence>
<dbReference type="InterPro" id="IPR001646">
    <property type="entry name" value="5peptide_repeat"/>
</dbReference>
<dbReference type="AlphaFoldDB" id="A0A5A5TJV1"/>
<feature type="region of interest" description="Disordered" evidence="1">
    <location>
        <begin position="135"/>
        <end position="170"/>
    </location>
</feature>
<evidence type="ECO:0000313" key="2">
    <source>
        <dbReference type="EMBL" id="GCF11309.1"/>
    </source>
</evidence>
<gene>
    <name evidence="2" type="ORF">KDI_48730</name>
</gene>
<dbReference type="InterPro" id="IPR051082">
    <property type="entry name" value="Pentapeptide-BTB/POZ_domain"/>
</dbReference>
<dbReference type="Gene3D" id="2.160.20.80">
    <property type="entry name" value="E3 ubiquitin-protein ligase SopA"/>
    <property type="match status" value="1"/>
</dbReference>
<protein>
    <recommendedName>
        <fullName evidence="4">Pentapeptide repeat-containing protein</fullName>
    </recommendedName>
</protein>
<dbReference type="PANTHER" id="PTHR14136:SF17">
    <property type="entry name" value="BTB_POZ DOMAIN-CONTAINING PROTEIN KCTD9"/>
    <property type="match status" value="1"/>
</dbReference>
<dbReference type="Pfam" id="PF00805">
    <property type="entry name" value="Pentapeptide"/>
    <property type="match status" value="1"/>
</dbReference>
<evidence type="ECO:0000313" key="3">
    <source>
        <dbReference type="Proteomes" id="UP000322530"/>
    </source>
</evidence>
<organism evidence="2 3">
    <name type="scientific">Dictyobacter arantiisoli</name>
    <dbReference type="NCBI Taxonomy" id="2014874"/>
    <lineage>
        <taxon>Bacteria</taxon>
        <taxon>Bacillati</taxon>
        <taxon>Chloroflexota</taxon>
        <taxon>Ktedonobacteria</taxon>
        <taxon>Ktedonobacterales</taxon>
        <taxon>Dictyobacteraceae</taxon>
        <taxon>Dictyobacter</taxon>
    </lineage>
</organism>
<accession>A0A5A5TJV1</accession>
<dbReference type="OrthoDB" id="163986at2"/>
<dbReference type="RefSeq" id="WP_149404143.1">
    <property type="nucleotide sequence ID" value="NZ_BIXY01000104.1"/>
</dbReference>
<dbReference type="Proteomes" id="UP000322530">
    <property type="component" value="Unassembled WGS sequence"/>
</dbReference>